<protein>
    <submittedName>
        <fullName evidence="8">Putative membrane protein</fullName>
    </submittedName>
</protein>
<dbReference type="Proteomes" id="UP000002791">
    <property type="component" value="Chromosome"/>
</dbReference>
<keyword evidence="9" id="KW-1185">Reference proteome</keyword>
<dbReference type="GO" id="GO:0000271">
    <property type="term" value="P:polysaccharide biosynthetic process"/>
    <property type="evidence" value="ECO:0007669"/>
    <property type="project" value="InterPro"/>
</dbReference>
<gene>
    <name evidence="8" type="ORF">SaccyDRAFT_4483</name>
</gene>
<dbReference type="EMBL" id="CM001440">
    <property type="protein sequence ID" value="EHR63293.1"/>
    <property type="molecule type" value="Genomic_DNA"/>
</dbReference>
<feature type="domain" description="GtrA/DPMS transmembrane" evidence="7">
    <location>
        <begin position="40"/>
        <end position="160"/>
    </location>
</feature>
<evidence type="ECO:0000256" key="5">
    <source>
        <dbReference type="SAM" id="MobiDB-lite"/>
    </source>
</evidence>
<proteinExistence type="predicted"/>
<evidence type="ECO:0000256" key="4">
    <source>
        <dbReference type="ARBA" id="ARBA00023136"/>
    </source>
</evidence>
<evidence type="ECO:0000313" key="9">
    <source>
        <dbReference type="Proteomes" id="UP000002791"/>
    </source>
</evidence>
<dbReference type="AlphaFoldDB" id="H5XQ27"/>
<dbReference type="OrthoDB" id="5185562at2"/>
<feature type="transmembrane region" description="Helical" evidence="6">
    <location>
        <begin position="133"/>
        <end position="155"/>
    </location>
</feature>
<name>H5XQ27_9PSEU</name>
<dbReference type="InterPro" id="IPR007267">
    <property type="entry name" value="GtrA_DPMS_TM"/>
</dbReference>
<dbReference type="STRING" id="882082.SaccyDRAFT_4483"/>
<evidence type="ECO:0000256" key="2">
    <source>
        <dbReference type="ARBA" id="ARBA00022692"/>
    </source>
</evidence>
<evidence type="ECO:0000256" key="3">
    <source>
        <dbReference type="ARBA" id="ARBA00022989"/>
    </source>
</evidence>
<evidence type="ECO:0000259" key="7">
    <source>
        <dbReference type="Pfam" id="PF04138"/>
    </source>
</evidence>
<evidence type="ECO:0000313" key="8">
    <source>
        <dbReference type="EMBL" id="EHR63293.1"/>
    </source>
</evidence>
<evidence type="ECO:0000256" key="1">
    <source>
        <dbReference type="ARBA" id="ARBA00004141"/>
    </source>
</evidence>
<dbReference type="eggNOG" id="COG2246">
    <property type="taxonomic scope" value="Bacteria"/>
</dbReference>
<dbReference type="Pfam" id="PF04138">
    <property type="entry name" value="GtrA_DPMS_TM"/>
    <property type="match status" value="1"/>
</dbReference>
<sequence length="173" mass="18301">MVGMHNGGVSTATTAAEEPPTAEAGRPRLLVRLFRAATSSALATGISQVTLIGLLWWGAAPALASAVAFVAGAIPNFFLARRWAWGRKGTPPVKGELVPYLVVIGLAGLASVGLTTLAGWFTEPLELSGLLRIVVLDAVFLGSYAIVFFMKFALLDRLVFRHATRIRVAKSPS</sequence>
<reference evidence="8 9" key="1">
    <citation type="submission" date="2011-11" db="EMBL/GenBank/DDBJ databases">
        <title>The Noncontiguous Finished sequence of Saccharomonospora cyanea NA-134.</title>
        <authorList>
            <consortium name="US DOE Joint Genome Institute"/>
            <person name="Lucas S."/>
            <person name="Han J."/>
            <person name="Lapidus A."/>
            <person name="Cheng J.-F."/>
            <person name="Goodwin L."/>
            <person name="Pitluck S."/>
            <person name="Peters L."/>
            <person name="Ovchinnikova G."/>
            <person name="Lu M."/>
            <person name="Detter J.C."/>
            <person name="Han C."/>
            <person name="Tapia R."/>
            <person name="Land M."/>
            <person name="Hauser L."/>
            <person name="Kyrpides N."/>
            <person name="Ivanova N."/>
            <person name="Pagani I."/>
            <person name="Brambilla E.-M."/>
            <person name="Klenk H.-P."/>
            <person name="Woyke T."/>
        </authorList>
    </citation>
    <scope>NUCLEOTIDE SEQUENCE [LARGE SCALE GENOMIC DNA]</scope>
    <source>
        <strain evidence="8 9">NA-134</strain>
    </source>
</reference>
<organism evidence="8 9">
    <name type="scientific">Saccharomonospora cyanea NA-134</name>
    <dbReference type="NCBI Taxonomy" id="882082"/>
    <lineage>
        <taxon>Bacteria</taxon>
        <taxon>Bacillati</taxon>
        <taxon>Actinomycetota</taxon>
        <taxon>Actinomycetes</taxon>
        <taxon>Pseudonocardiales</taxon>
        <taxon>Pseudonocardiaceae</taxon>
        <taxon>Saccharomonospora</taxon>
    </lineage>
</organism>
<feature type="transmembrane region" description="Helical" evidence="6">
    <location>
        <begin position="62"/>
        <end position="79"/>
    </location>
</feature>
<comment type="subcellular location">
    <subcellularLocation>
        <location evidence="1">Membrane</location>
        <topology evidence="1">Multi-pass membrane protein</topology>
    </subcellularLocation>
</comment>
<feature type="region of interest" description="Disordered" evidence="5">
    <location>
        <begin position="1"/>
        <end position="23"/>
    </location>
</feature>
<dbReference type="GO" id="GO:0016020">
    <property type="term" value="C:membrane"/>
    <property type="evidence" value="ECO:0007669"/>
    <property type="project" value="UniProtKB-SubCell"/>
</dbReference>
<feature type="transmembrane region" description="Helical" evidence="6">
    <location>
        <begin position="100"/>
        <end position="121"/>
    </location>
</feature>
<evidence type="ECO:0000256" key="6">
    <source>
        <dbReference type="SAM" id="Phobius"/>
    </source>
</evidence>
<dbReference type="HOGENOM" id="CLU_1546508_0_0_11"/>
<dbReference type="RefSeq" id="WP_005459501.1">
    <property type="nucleotide sequence ID" value="NZ_CM001440.1"/>
</dbReference>
<keyword evidence="4 6" id="KW-0472">Membrane</keyword>
<keyword evidence="2 6" id="KW-0812">Transmembrane</keyword>
<accession>H5XQ27</accession>
<feature type="compositionally biased region" description="Low complexity" evidence="5">
    <location>
        <begin position="11"/>
        <end position="23"/>
    </location>
</feature>
<keyword evidence="3 6" id="KW-1133">Transmembrane helix</keyword>